<protein>
    <submittedName>
        <fullName evidence="1">Uncharacterized protein</fullName>
    </submittedName>
</protein>
<name>A0A9W4DKH0_9ACTN</name>
<dbReference type="EMBL" id="CAJSLV010000016">
    <property type="protein sequence ID" value="CAG6391353.1"/>
    <property type="molecule type" value="Genomic_DNA"/>
</dbReference>
<organism evidence="1 2">
    <name type="scientific">Actinacidiphila cocklensis</name>
    <dbReference type="NCBI Taxonomy" id="887465"/>
    <lineage>
        <taxon>Bacteria</taxon>
        <taxon>Bacillati</taxon>
        <taxon>Actinomycetota</taxon>
        <taxon>Actinomycetes</taxon>
        <taxon>Kitasatosporales</taxon>
        <taxon>Streptomycetaceae</taxon>
        <taxon>Actinacidiphila</taxon>
    </lineage>
</organism>
<sequence length="22" mass="2844">MARNQTRIQTIWLRFYLYLGYH</sequence>
<comment type="caution">
    <text evidence="1">The sequence shown here is derived from an EMBL/GenBank/DDBJ whole genome shotgun (WGS) entry which is preliminary data.</text>
</comment>
<dbReference type="AlphaFoldDB" id="A0A9W4DKH0"/>
<keyword evidence="2" id="KW-1185">Reference proteome</keyword>
<evidence type="ECO:0000313" key="2">
    <source>
        <dbReference type="Proteomes" id="UP001152519"/>
    </source>
</evidence>
<reference evidence="1" key="1">
    <citation type="submission" date="2021-05" db="EMBL/GenBank/DDBJ databases">
        <authorList>
            <person name="Arsene-Ploetze F."/>
        </authorList>
    </citation>
    <scope>NUCLEOTIDE SEQUENCE</scope>
    <source>
        <strain evidence="1">DSM 42138</strain>
    </source>
</reference>
<dbReference type="Proteomes" id="UP001152519">
    <property type="component" value="Unassembled WGS sequence"/>
</dbReference>
<accession>A0A9W4DKH0</accession>
<gene>
    <name evidence="1" type="ORF">SCOCK_1120004</name>
</gene>
<proteinExistence type="predicted"/>
<evidence type="ECO:0000313" key="1">
    <source>
        <dbReference type="EMBL" id="CAG6391353.1"/>
    </source>
</evidence>